<reference evidence="2 3" key="1">
    <citation type="journal article" date="2018" name="Front. Plant Sci.">
        <title>Red Clover (Trifolium pratense) and Zigzag Clover (T. medium) - A Picture of Genomic Similarities and Differences.</title>
        <authorList>
            <person name="Dluhosova J."/>
            <person name="Istvanek J."/>
            <person name="Nedelnik J."/>
            <person name="Repkova J."/>
        </authorList>
    </citation>
    <scope>NUCLEOTIDE SEQUENCE [LARGE SCALE GENOMIC DNA]</scope>
    <source>
        <strain evidence="3">cv. 10/8</strain>
        <tissue evidence="2">Leaf</tissue>
    </source>
</reference>
<feature type="non-terminal residue" evidence="2">
    <location>
        <position position="88"/>
    </location>
</feature>
<evidence type="ECO:0000313" key="3">
    <source>
        <dbReference type="Proteomes" id="UP000265520"/>
    </source>
</evidence>
<keyword evidence="3" id="KW-1185">Reference proteome</keyword>
<name>A0A392SBF8_9FABA</name>
<evidence type="ECO:0000313" key="2">
    <source>
        <dbReference type="EMBL" id="MCI45747.1"/>
    </source>
</evidence>
<dbReference type="AlphaFoldDB" id="A0A392SBF8"/>
<protein>
    <submittedName>
        <fullName evidence="2">Uncharacterized protein</fullName>
    </submittedName>
</protein>
<sequence length="88" mass="10161">MLTAARQQYSDDAVTEQNQILKQRQIRHCHRNLVMETSIESQQKHTETTGNGQNHVGSREVRPKSCEEEEQIGPKKNRGCRAMNSRKN</sequence>
<comment type="caution">
    <text evidence="2">The sequence shown here is derived from an EMBL/GenBank/DDBJ whole genome shotgun (WGS) entry which is preliminary data.</text>
</comment>
<accession>A0A392SBF8</accession>
<feature type="compositionally biased region" description="Basic residues" evidence="1">
    <location>
        <begin position="75"/>
        <end position="88"/>
    </location>
</feature>
<organism evidence="2 3">
    <name type="scientific">Trifolium medium</name>
    <dbReference type="NCBI Taxonomy" id="97028"/>
    <lineage>
        <taxon>Eukaryota</taxon>
        <taxon>Viridiplantae</taxon>
        <taxon>Streptophyta</taxon>
        <taxon>Embryophyta</taxon>
        <taxon>Tracheophyta</taxon>
        <taxon>Spermatophyta</taxon>
        <taxon>Magnoliopsida</taxon>
        <taxon>eudicotyledons</taxon>
        <taxon>Gunneridae</taxon>
        <taxon>Pentapetalae</taxon>
        <taxon>rosids</taxon>
        <taxon>fabids</taxon>
        <taxon>Fabales</taxon>
        <taxon>Fabaceae</taxon>
        <taxon>Papilionoideae</taxon>
        <taxon>50 kb inversion clade</taxon>
        <taxon>NPAAA clade</taxon>
        <taxon>Hologalegina</taxon>
        <taxon>IRL clade</taxon>
        <taxon>Trifolieae</taxon>
        <taxon>Trifolium</taxon>
    </lineage>
</organism>
<dbReference type="Proteomes" id="UP000265520">
    <property type="component" value="Unassembled WGS sequence"/>
</dbReference>
<proteinExistence type="predicted"/>
<dbReference type="EMBL" id="LXQA010347897">
    <property type="protein sequence ID" value="MCI45747.1"/>
    <property type="molecule type" value="Genomic_DNA"/>
</dbReference>
<feature type="region of interest" description="Disordered" evidence="1">
    <location>
        <begin position="37"/>
        <end position="88"/>
    </location>
</feature>
<evidence type="ECO:0000256" key="1">
    <source>
        <dbReference type="SAM" id="MobiDB-lite"/>
    </source>
</evidence>
<feature type="compositionally biased region" description="Basic and acidic residues" evidence="1">
    <location>
        <begin position="57"/>
        <end position="66"/>
    </location>
</feature>